<dbReference type="Pfam" id="PF02687">
    <property type="entry name" value="FtsX"/>
    <property type="match status" value="2"/>
</dbReference>
<evidence type="ECO:0000313" key="10">
    <source>
        <dbReference type="Proteomes" id="UP001596096"/>
    </source>
</evidence>
<dbReference type="EMBL" id="JBHSNW010000006">
    <property type="protein sequence ID" value="MFC5816310.1"/>
    <property type="molecule type" value="Genomic_DNA"/>
</dbReference>
<feature type="domain" description="ABC3 transporter permease C-terminal" evidence="8">
    <location>
        <begin position="283"/>
        <end position="395"/>
    </location>
</feature>
<keyword evidence="5 7" id="KW-0472">Membrane</keyword>
<feature type="domain" description="ABC3 transporter permease C-terminal" evidence="8">
    <location>
        <begin position="866"/>
        <end position="979"/>
    </location>
</feature>
<feature type="transmembrane region" description="Helical" evidence="7">
    <location>
        <begin position="447"/>
        <end position="474"/>
    </location>
</feature>
<dbReference type="InterPro" id="IPR003838">
    <property type="entry name" value="ABC3_permease_C"/>
</dbReference>
<feature type="transmembrane region" description="Helical" evidence="7">
    <location>
        <begin position="956"/>
        <end position="983"/>
    </location>
</feature>
<accession>A0ABW1BV01</accession>
<dbReference type="Proteomes" id="UP001596096">
    <property type="component" value="Unassembled WGS sequence"/>
</dbReference>
<name>A0ABW1BV01_9ACTN</name>
<feature type="transmembrane region" description="Helical" evidence="7">
    <location>
        <begin position="914"/>
        <end position="936"/>
    </location>
</feature>
<dbReference type="RefSeq" id="WP_219544666.1">
    <property type="nucleotide sequence ID" value="NZ_JAHKRN010000010.1"/>
</dbReference>
<proteinExistence type="inferred from homology"/>
<evidence type="ECO:0000256" key="7">
    <source>
        <dbReference type="SAM" id="Phobius"/>
    </source>
</evidence>
<feature type="transmembrane region" description="Helical" evidence="7">
    <location>
        <begin position="495"/>
        <end position="517"/>
    </location>
</feature>
<sequence length="996" mass="103328">MILRGLWERRTLALVVLLIAVVPIASAAVAPIYSAGALTTIVRDAIREAPVEGRGWRYTTSGGTIEPKVAGFTAGAGFTDPPVFGMEVSSGSADQDDRRAYTVVWQDGQCEHLEPARGRCPAAAGEVMASEASGLETGDVVRLRSLRSARPGSATLETAPLEVVGVYRPGDPADPFWFGRTLFDPQGQPSQNKADALFTARETRSVTYYVGSGLGEQAWTDYALIRVNPDRLTGTDLPLLAEMQALAEATGRTTDAIVFSRMADTLRTMDANAGTLGVPALLVAAQLVGLGWLLLFQTVGDLVRARGPEIALARLRGHGRVRVWRFALAEPLLLLLLAVPLGLAAGFAAASLMIGALLPAGVPTTFPPAAVAAGLAATLGGVLAATASAWRVATRPVTEEWRRTPRRSARGWALDAVVLAVTALGLTELLAAGVITDASGESAGAMAVPGLMALGVALLASRVLPVASGWLFGLTRRRGGLGPFLALRQVARGPVTAGSVIVLGTAFGLATFAVAAWTATSDDYARVAAFHNGAPTAITVQPVEPGELAAAVEAADPGGALAAPVIKMPGTPQLVVSDPDRLARVAHWDPELAGGKDLAGAMAALPSPDAARVWVRGERFRLRLAHSELTENWAAQVKAAFRITGRVGPVSITMGELRGAGGAYEWNLPLPCRQVPCELRRIHADLNALGSVEGGAFVEVRVESMEVLRDGAWQPVPAPAWRVDQDPSRTDGSFGVSDTGMQVLRPATYEQEPAGIVVGEVGAKAVPGLDNAFAYRVRPAVTAAAAPGITGAGVLMDLEQADRIAYGVDEKAQFQVWTRQSGTAALEAALAREGLTVVSTVRAADLEAGYAAEGPGLALMLLLVSALAAAVLALGRTVLALHTAARRRGYELAALEAAGAKAPALRLSLLLEQAITVVTGTLAGLVAGLVAAEAALGRIPQFAEPVVTPPLPHEVAAAPVALVTGAALAATLLCALLVSELLLRGVRVERLRDTPA</sequence>
<evidence type="ECO:0000313" key="9">
    <source>
        <dbReference type="EMBL" id="MFC5816310.1"/>
    </source>
</evidence>
<evidence type="ECO:0000256" key="3">
    <source>
        <dbReference type="ARBA" id="ARBA00022692"/>
    </source>
</evidence>
<comment type="caution">
    <text evidence="9">The sequence shown here is derived from an EMBL/GenBank/DDBJ whole genome shotgun (WGS) entry which is preliminary data.</text>
</comment>
<reference evidence="10" key="1">
    <citation type="journal article" date="2019" name="Int. J. Syst. Evol. Microbiol.">
        <title>The Global Catalogue of Microorganisms (GCM) 10K type strain sequencing project: providing services to taxonomists for standard genome sequencing and annotation.</title>
        <authorList>
            <consortium name="The Broad Institute Genomics Platform"/>
            <consortium name="The Broad Institute Genome Sequencing Center for Infectious Disease"/>
            <person name="Wu L."/>
            <person name="Ma J."/>
        </authorList>
    </citation>
    <scope>NUCLEOTIDE SEQUENCE [LARGE SCALE GENOMIC DNA]</scope>
    <source>
        <strain evidence="10">CGMCC 4.7106</strain>
    </source>
</reference>
<feature type="transmembrane region" description="Helical" evidence="7">
    <location>
        <begin position="332"/>
        <end position="358"/>
    </location>
</feature>
<protein>
    <submittedName>
        <fullName evidence="9">FtsX-like permease family protein</fullName>
    </submittedName>
</protein>
<evidence type="ECO:0000256" key="1">
    <source>
        <dbReference type="ARBA" id="ARBA00004651"/>
    </source>
</evidence>
<dbReference type="PANTHER" id="PTHR30572">
    <property type="entry name" value="MEMBRANE COMPONENT OF TRANSPORTER-RELATED"/>
    <property type="match status" value="1"/>
</dbReference>
<evidence type="ECO:0000259" key="8">
    <source>
        <dbReference type="Pfam" id="PF02687"/>
    </source>
</evidence>
<evidence type="ECO:0000256" key="5">
    <source>
        <dbReference type="ARBA" id="ARBA00023136"/>
    </source>
</evidence>
<keyword evidence="4 7" id="KW-1133">Transmembrane helix</keyword>
<gene>
    <name evidence="9" type="ORF">ACFPUY_14535</name>
</gene>
<comment type="subcellular location">
    <subcellularLocation>
        <location evidence="1">Cell membrane</location>
        <topology evidence="1">Multi-pass membrane protein</topology>
    </subcellularLocation>
</comment>
<feature type="transmembrane region" description="Helical" evidence="7">
    <location>
        <begin position="276"/>
        <end position="296"/>
    </location>
</feature>
<evidence type="ECO:0000256" key="2">
    <source>
        <dbReference type="ARBA" id="ARBA00022475"/>
    </source>
</evidence>
<comment type="similarity">
    <text evidence="6">Belongs to the ABC-4 integral membrane protein family.</text>
</comment>
<dbReference type="InterPro" id="IPR050250">
    <property type="entry name" value="Macrolide_Exporter_MacB"/>
</dbReference>
<feature type="transmembrane region" description="Helical" evidence="7">
    <location>
        <begin position="370"/>
        <end position="392"/>
    </location>
</feature>
<feature type="transmembrane region" description="Helical" evidence="7">
    <location>
        <begin position="412"/>
        <end position="435"/>
    </location>
</feature>
<keyword evidence="3 7" id="KW-0812">Transmembrane</keyword>
<feature type="transmembrane region" description="Helical" evidence="7">
    <location>
        <begin position="857"/>
        <end position="879"/>
    </location>
</feature>
<evidence type="ECO:0000256" key="4">
    <source>
        <dbReference type="ARBA" id="ARBA00022989"/>
    </source>
</evidence>
<keyword evidence="10" id="KW-1185">Reference proteome</keyword>
<evidence type="ECO:0000256" key="6">
    <source>
        <dbReference type="ARBA" id="ARBA00038076"/>
    </source>
</evidence>
<dbReference type="PANTHER" id="PTHR30572:SF4">
    <property type="entry name" value="ABC TRANSPORTER PERMEASE YTRF"/>
    <property type="match status" value="1"/>
</dbReference>
<organism evidence="9 10">
    <name type="scientific">Nonomuraea harbinensis</name>
    <dbReference type="NCBI Taxonomy" id="1286938"/>
    <lineage>
        <taxon>Bacteria</taxon>
        <taxon>Bacillati</taxon>
        <taxon>Actinomycetota</taxon>
        <taxon>Actinomycetes</taxon>
        <taxon>Streptosporangiales</taxon>
        <taxon>Streptosporangiaceae</taxon>
        <taxon>Nonomuraea</taxon>
    </lineage>
</organism>
<keyword evidence="2" id="KW-1003">Cell membrane</keyword>